<gene>
    <name evidence="2" type="ORF">B0H16DRAFT_1543371</name>
</gene>
<feature type="transmembrane region" description="Helical" evidence="1">
    <location>
        <begin position="6"/>
        <end position="25"/>
    </location>
</feature>
<sequence length="119" mass="13274">MPHGPVFAFALGIVSILTPCCVRLLPTLIHLHPSLPPLFPSSLRLPPFAFGSILTSRRAPNLLRPSLLSFFPFHPPVLFPQITHYSMFASFPHPSHLVPLRVQARYSRVLPVRLGIINP</sequence>
<evidence type="ECO:0000313" key="3">
    <source>
        <dbReference type="Proteomes" id="UP001215598"/>
    </source>
</evidence>
<comment type="caution">
    <text evidence="2">The sequence shown here is derived from an EMBL/GenBank/DDBJ whole genome shotgun (WGS) entry which is preliminary data.</text>
</comment>
<organism evidence="2 3">
    <name type="scientific">Mycena metata</name>
    <dbReference type="NCBI Taxonomy" id="1033252"/>
    <lineage>
        <taxon>Eukaryota</taxon>
        <taxon>Fungi</taxon>
        <taxon>Dikarya</taxon>
        <taxon>Basidiomycota</taxon>
        <taxon>Agaricomycotina</taxon>
        <taxon>Agaricomycetes</taxon>
        <taxon>Agaricomycetidae</taxon>
        <taxon>Agaricales</taxon>
        <taxon>Marasmiineae</taxon>
        <taxon>Mycenaceae</taxon>
        <taxon>Mycena</taxon>
    </lineage>
</organism>
<evidence type="ECO:0000256" key="1">
    <source>
        <dbReference type="SAM" id="Phobius"/>
    </source>
</evidence>
<protein>
    <submittedName>
        <fullName evidence="2">Uncharacterized protein</fullName>
    </submittedName>
</protein>
<keyword evidence="1" id="KW-1133">Transmembrane helix</keyword>
<name>A0AAD7J094_9AGAR</name>
<evidence type="ECO:0000313" key="2">
    <source>
        <dbReference type="EMBL" id="KAJ7754046.1"/>
    </source>
</evidence>
<reference evidence="2" key="1">
    <citation type="submission" date="2023-03" db="EMBL/GenBank/DDBJ databases">
        <title>Massive genome expansion in bonnet fungi (Mycena s.s.) driven by repeated elements and novel gene families across ecological guilds.</title>
        <authorList>
            <consortium name="Lawrence Berkeley National Laboratory"/>
            <person name="Harder C.B."/>
            <person name="Miyauchi S."/>
            <person name="Viragh M."/>
            <person name="Kuo A."/>
            <person name="Thoen E."/>
            <person name="Andreopoulos B."/>
            <person name="Lu D."/>
            <person name="Skrede I."/>
            <person name="Drula E."/>
            <person name="Henrissat B."/>
            <person name="Morin E."/>
            <person name="Kohler A."/>
            <person name="Barry K."/>
            <person name="LaButti K."/>
            <person name="Morin E."/>
            <person name="Salamov A."/>
            <person name="Lipzen A."/>
            <person name="Mereny Z."/>
            <person name="Hegedus B."/>
            <person name="Baldrian P."/>
            <person name="Stursova M."/>
            <person name="Weitz H."/>
            <person name="Taylor A."/>
            <person name="Grigoriev I.V."/>
            <person name="Nagy L.G."/>
            <person name="Martin F."/>
            <person name="Kauserud H."/>
        </authorList>
    </citation>
    <scope>NUCLEOTIDE SEQUENCE</scope>
    <source>
        <strain evidence="2">CBHHK182m</strain>
    </source>
</reference>
<keyword evidence="1" id="KW-0812">Transmembrane</keyword>
<proteinExistence type="predicted"/>
<accession>A0AAD7J094</accession>
<dbReference type="Proteomes" id="UP001215598">
    <property type="component" value="Unassembled WGS sequence"/>
</dbReference>
<dbReference type="AlphaFoldDB" id="A0AAD7J094"/>
<dbReference type="EMBL" id="JARKIB010000053">
    <property type="protein sequence ID" value="KAJ7754046.1"/>
    <property type="molecule type" value="Genomic_DNA"/>
</dbReference>
<keyword evidence="3" id="KW-1185">Reference proteome</keyword>
<keyword evidence="1" id="KW-0472">Membrane</keyword>